<feature type="chain" id="PRO_5011112135" evidence="1">
    <location>
        <begin position="20"/>
        <end position="73"/>
    </location>
</feature>
<dbReference type="InParanoid" id="A0A212EW62"/>
<name>A0A212EW62_DANPL</name>
<feature type="signal peptide" evidence="1">
    <location>
        <begin position="1"/>
        <end position="19"/>
    </location>
</feature>
<organism evidence="2 3">
    <name type="scientific">Danaus plexippus plexippus</name>
    <dbReference type="NCBI Taxonomy" id="278856"/>
    <lineage>
        <taxon>Eukaryota</taxon>
        <taxon>Metazoa</taxon>
        <taxon>Ecdysozoa</taxon>
        <taxon>Arthropoda</taxon>
        <taxon>Hexapoda</taxon>
        <taxon>Insecta</taxon>
        <taxon>Pterygota</taxon>
        <taxon>Neoptera</taxon>
        <taxon>Endopterygota</taxon>
        <taxon>Lepidoptera</taxon>
        <taxon>Glossata</taxon>
        <taxon>Ditrysia</taxon>
        <taxon>Papilionoidea</taxon>
        <taxon>Nymphalidae</taxon>
        <taxon>Danainae</taxon>
        <taxon>Danaini</taxon>
        <taxon>Danaina</taxon>
        <taxon>Danaus</taxon>
        <taxon>Danaus</taxon>
    </lineage>
</organism>
<evidence type="ECO:0000313" key="3">
    <source>
        <dbReference type="Proteomes" id="UP000007151"/>
    </source>
</evidence>
<proteinExistence type="predicted"/>
<dbReference type="AlphaFoldDB" id="A0A212EW62"/>
<dbReference type="EMBL" id="AGBW02012071">
    <property type="protein sequence ID" value="OWR45732.1"/>
    <property type="molecule type" value="Genomic_DNA"/>
</dbReference>
<sequence>MRFIFLFVCALALLASVSAAPCYSNRCGGQGGGHGGGGGGGGGGGRRCPTCGVSNFGNGNHNANKITIKRNYG</sequence>
<protein>
    <submittedName>
        <fullName evidence="2">Uncharacterized protein</fullName>
    </submittedName>
</protein>
<comment type="caution">
    <text evidence="2">The sequence shown here is derived from an EMBL/GenBank/DDBJ whole genome shotgun (WGS) entry which is preliminary data.</text>
</comment>
<accession>A0A212EW62</accession>
<dbReference type="Proteomes" id="UP000007151">
    <property type="component" value="Unassembled WGS sequence"/>
</dbReference>
<keyword evidence="1" id="KW-0732">Signal</keyword>
<gene>
    <name evidence="2" type="ORF">KGM_215322</name>
</gene>
<keyword evidence="3" id="KW-1185">Reference proteome</keyword>
<evidence type="ECO:0000313" key="2">
    <source>
        <dbReference type="EMBL" id="OWR45732.1"/>
    </source>
</evidence>
<evidence type="ECO:0000256" key="1">
    <source>
        <dbReference type="SAM" id="SignalP"/>
    </source>
</evidence>
<reference evidence="2 3" key="1">
    <citation type="journal article" date="2011" name="Cell">
        <title>The monarch butterfly genome yields insights into long-distance migration.</title>
        <authorList>
            <person name="Zhan S."/>
            <person name="Merlin C."/>
            <person name="Boore J.L."/>
            <person name="Reppert S.M."/>
        </authorList>
    </citation>
    <scope>NUCLEOTIDE SEQUENCE [LARGE SCALE GENOMIC DNA]</scope>
    <source>
        <strain evidence="2">F-2</strain>
    </source>
</reference>
<dbReference type="KEGG" id="dpl:KGM_215322"/>